<feature type="transmembrane region" description="Helical" evidence="10">
    <location>
        <begin position="403"/>
        <end position="425"/>
    </location>
</feature>
<gene>
    <name evidence="12" type="ORF">CC78DRAFT_537111</name>
</gene>
<keyword evidence="4" id="KW-0926">Vacuole</keyword>
<dbReference type="GO" id="GO:0000329">
    <property type="term" value="C:fungal-type vacuole membrane"/>
    <property type="evidence" value="ECO:0007669"/>
    <property type="project" value="TreeGrafter"/>
</dbReference>
<feature type="transmembrane region" description="Helical" evidence="10">
    <location>
        <begin position="120"/>
        <end position="141"/>
    </location>
</feature>
<keyword evidence="6" id="KW-0029">Amino-acid transport</keyword>
<proteinExistence type="inferred from homology"/>
<dbReference type="GO" id="GO:0005302">
    <property type="term" value="F:L-tyrosine transmembrane transporter activity"/>
    <property type="evidence" value="ECO:0007669"/>
    <property type="project" value="TreeGrafter"/>
</dbReference>
<feature type="domain" description="Amino acid transporter transmembrane" evidence="11">
    <location>
        <begin position="41"/>
        <end position="440"/>
    </location>
</feature>
<comment type="similarity">
    <text evidence="2">Belongs to the amino acid/polyamine transporter 2 family.</text>
</comment>
<evidence type="ECO:0000256" key="4">
    <source>
        <dbReference type="ARBA" id="ARBA00022554"/>
    </source>
</evidence>
<protein>
    <recommendedName>
        <fullName evidence="11">Amino acid transporter transmembrane domain-containing protein</fullName>
    </recommendedName>
</protein>
<evidence type="ECO:0000256" key="2">
    <source>
        <dbReference type="ARBA" id="ARBA00008066"/>
    </source>
</evidence>
<accession>A0A9P4K0V8</accession>
<dbReference type="Pfam" id="PF01490">
    <property type="entry name" value="Aa_trans"/>
    <property type="match status" value="1"/>
</dbReference>
<organism evidence="12 13">
    <name type="scientific">Lojkania enalia</name>
    <dbReference type="NCBI Taxonomy" id="147567"/>
    <lineage>
        <taxon>Eukaryota</taxon>
        <taxon>Fungi</taxon>
        <taxon>Dikarya</taxon>
        <taxon>Ascomycota</taxon>
        <taxon>Pezizomycotina</taxon>
        <taxon>Dothideomycetes</taxon>
        <taxon>Pleosporomycetidae</taxon>
        <taxon>Pleosporales</taxon>
        <taxon>Pleosporales incertae sedis</taxon>
        <taxon>Lojkania</taxon>
    </lineage>
</organism>
<feature type="transmembrane region" description="Helical" evidence="10">
    <location>
        <begin position="192"/>
        <end position="211"/>
    </location>
</feature>
<feature type="transmembrane region" description="Helical" evidence="10">
    <location>
        <begin position="309"/>
        <end position="325"/>
    </location>
</feature>
<evidence type="ECO:0000313" key="12">
    <source>
        <dbReference type="EMBL" id="KAF2259400.1"/>
    </source>
</evidence>
<dbReference type="GO" id="GO:0015189">
    <property type="term" value="F:L-lysine transmembrane transporter activity"/>
    <property type="evidence" value="ECO:0007669"/>
    <property type="project" value="TreeGrafter"/>
</dbReference>
<dbReference type="AlphaFoldDB" id="A0A9P4K0V8"/>
<name>A0A9P4K0V8_9PLEO</name>
<feature type="transmembrane region" description="Helical" evidence="10">
    <location>
        <begin position="223"/>
        <end position="245"/>
    </location>
</feature>
<feature type="transmembrane region" description="Helical" evidence="10">
    <location>
        <begin position="266"/>
        <end position="289"/>
    </location>
</feature>
<feature type="compositionally biased region" description="Polar residues" evidence="9">
    <location>
        <begin position="348"/>
        <end position="359"/>
    </location>
</feature>
<evidence type="ECO:0000256" key="8">
    <source>
        <dbReference type="ARBA" id="ARBA00023136"/>
    </source>
</evidence>
<evidence type="ECO:0000259" key="11">
    <source>
        <dbReference type="Pfam" id="PF01490"/>
    </source>
</evidence>
<evidence type="ECO:0000256" key="3">
    <source>
        <dbReference type="ARBA" id="ARBA00022448"/>
    </source>
</evidence>
<dbReference type="InterPro" id="IPR013057">
    <property type="entry name" value="AA_transpt_TM"/>
</dbReference>
<evidence type="ECO:0000256" key="5">
    <source>
        <dbReference type="ARBA" id="ARBA00022692"/>
    </source>
</evidence>
<reference evidence="13" key="1">
    <citation type="journal article" date="2020" name="Stud. Mycol.">
        <title>101 Dothideomycetes genomes: A test case for predicting lifestyles and emergence of pathogens.</title>
        <authorList>
            <person name="Haridas S."/>
            <person name="Albert R."/>
            <person name="Binder M."/>
            <person name="Bloem J."/>
            <person name="LaButti K."/>
            <person name="Salamov A."/>
            <person name="Andreopoulos B."/>
            <person name="Baker S."/>
            <person name="Barry K."/>
            <person name="Bills G."/>
            <person name="Bluhm B."/>
            <person name="Cannon C."/>
            <person name="Castanera R."/>
            <person name="Culley D."/>
            <person name="Daum C."/>
            <person name="Ezra D."/>
            <person name="Gonzalez J."/>
            <person name="Henrissat B."/>
            <person name="Kuo A."/>
            <person name="Liang C."/>
            <person name="Lipzen A."/>
            <person name="Lutzoni F."/>
            <person name="Magnuson J."/>
            <person name="Mondo S."/>
            <person name="Nolan M."/>
            <person name="Ohm R."/>
            <person name="Pangilinan J."/>
            <person name="Park H.-J."/>
            <person name="Ramirez L."/>
            <person name="Alfaro M."/>
            <person name="Sun H."/>
            <person name="Tritt A."/>
            <person name="Yoshinaga Y."/>
            <person name="Zwiers L.-H."/>
            <person name="Turgeon B."/>
            <person name="Goodwin S."/>
            <person name="Spatafora J."/>
            <person name="Crous P."/>
            <person name="Grigoriev I."/>
        </authorList>
    </citation>
    <scope>NUCLEOTIDE SEQUENCE [LARGE SCALE GENOMIC DNA]</scope>
    <source>
        <strain evidence="13">CBS 304.66</strain>
    </source>
</reference>
<sequence>MASYAAIGPEPDDAEPMSSSTGSLRGRRRGRGKKDIGYSGQASWASSVINLVNTILGAGLLAMPSALSKMGIFLGIFVIAWAGMTSGFGLYLQTRCARYLDRGHVSFAALSQLTYPNLSIIFDAAIAIKCFGVGVSYLIIIGDLMPGVVKGFAPGVGISFLIDRQFWITAFMLIVIPLSFLRRLDSLKYTSIIALCSIAYLVILVVAHYIKGDTLQDRGEVRVFQWAGPVSALAAFPVIVFAYTCHQNMFSILNEIADNSHFRTTSVIGASIGGACSLYILTGITGYLSYGDNIKGNIVSMYPTRTASTVGRLAIVILVMFSYPLQIHPCRASIDACLKWRPRRRSQNESSPSRNTLLTPSKPHGHHGKPNLEMGDIRFAIITTVLIVLSFITAMTVSSLEKVLAYVGSTGSTTISFILPGLFYYKISDPDSAHHQRLIKDEDDEDEYASADAEGYVMSDAHKSRHWRRGLLRNLSLALAIYGVVVMITCLATNTFLVAAH</sequence>
<keyword evidence="5 10" id="KW-0812">Transmembrane</keyword>
<keyword evidence="8 10" id="KW-0472">Membrane</keyword>
<dbReference type="GO" id="GO:0061459">
    <property type="term" value="F:L-arginine transmembrane transporter activity"/>
    <property type="evidence" value="ECO:0007669"/>
    <property type="project" value="TreeGrafter"/>
</dbReference>
<feature type="transmembrane region" description="Helical" evidence="10">
    <location>
        <begin position="379"/>
        <end position="397"/>
    </location>
</feature>
<feature type="transmembrane region" description="Helical" evidence="10">
    <location>
        <begin position="161"/>
        <end position="180"/>
    </location>
</feature>
<evidence type="ECO:0000313" key="13">
    <source>
        <dbReference type="Proteomes" id="UP000800093"/>
    </source>
</evidence>
<dbReference type="EMBL" id="ML986710">
    <property type="protein sequence ID" value="KAF2259400.1"/>
    <property type="molecule type" value="Genomic_DNA"/>
</dbReference>
<evidence type="ECO:0000256" key="6">
    <source>
        <dbReference type="ARBA" id="ARBA00022970"/>
    </source>
</evidence>
<evidence type="ECO:0000256" key="10">
    <source>
        <dbReference type="SAM" id="Phobius"/>
    </source>
</evidence>
<comment type="subcellular location">
    <subcellularLocation>
        <location evidence="1">Vacuole membrane</location>
        <topology evidence="1">Multi-pass membrane protein</topology>
    </subcellularLocation>
</comment>
<dbReference type="PANTHER" id="PTHR22950">
    <property type="entry name" value="AMINO ACID TRANSPORTER"/>
    <property type="match status" value="1"/>
</dbReference>
<feature type="transmembrane region" description="Helical" evidence="10">
    <location>
        <begin position="475"/>
        <end position="500"/>
    </location>
</feature>
<keyword evidence="3" id="KW-0813">Transport</keyword>
<dbReference type="GO" id="GO:0005313">
    <property type="term" value="F:L-glutamate transmembrane transporter activity"/>
    <property type="evidence" value="ECO:0007669"/>
    <property type="project" value="TreeGrafter"/>
</dbReference>
<feature type="transmembrane region" description="Helical" evidence="10">
    <location>
        <begin position="72"/>
        <end position="92"/>
    </location>
</feature>
<evidence type="ECO:0000256" key="1">
    <source>
        <dbReference type="ARBA" id="ARBA00004128"/>
    </source>
</evidence>
<feature type="region of interest" description="Disordered" evidence="9">
    <location>
        <begin position="1"/>
        <end position="34"/>
    </location>
</feature>
<dbReference type="OrthoDB" id="438545at2759"/>
<feature type="transmembrane region" description="Helical" evidence="10">
    <location>
        <begin position="36"/>
        <end position="60"/>
    </location>
</feature>
<evidence type="ECO:0000256" key="9">
    <source>
        <dbReference type="SAM" id="MobiDB-lite"/>
    </source>
</evidence>
<feature type="region of interest" description="Disordered" evidence="9">
    <location>
        <begin position="345"/>
        <end position="371"/>
    </location>
</feature>
<dbReference type="GO" id="GO:0015194">
    <property type="term" value="F:L-serine transmembrane transporter activity"/>
    <property type="evidence" value="ECO:0007669"/>
    <property type="project" value="TreeGrafter"/>
</dbReference>
<dbReference type="GO" id="GO:0005290">
    <property type="term" value="F:L-histidine transmembrane transporter activity"/>
    <property type="evidence" value="ECO:0007669"/>
    <property type="project" value="TreeGrafter"/>
</dbReference>
<keyword evidence="7 10" id="KW-1133">Transmembrane helix</keyword>
<dbReference type="PANTHER" id="PTHR22950:SF678">
    <property type="entry name" value="VACUOLAR AMINO ACID TRANSPORTER 5-RELATED"/>
    <property type="match status" value="1"/>
</dbReference>
<dbReference type="Proteomes" id="UP000800093">
    <property type="component" value="Unassembled WGS sequence"/>
</dbReference>
<evidence type="ECO:0000256" key="7">
    <source>
        <dbReference type="ARBA" id="ARBA00022989"/>
    </source>
</evidence>
<keyword evidence="13" id="KW-1185">Reference proteome</keyword>
<comment type="caution">
    <text evidence="12">The sequence shown here is derived from an EMBL/GenBank/DDBJ whole genome shotgun (WGS) entry which is preliminary data.</text>
</comment>